<dbReference type="Proteomes" id="UP000660708">
    <property type="component" value="Unassembled WGS sequence"/>
</dbReference>
<keyword evidence="2" id="KW-1185">Reference proteome</keyword>
<gene>
    <name evidence="1" type="ORF">PPEP_a4197</name>
</gene>
<evidence type="ECO:0000313" key="2">
    <source>
        <dbReference type="Proteomes" id="UP000660708"/>
    </source>
</evidence>
<dbReference type="AlphaFoldDB" id="A0A8I0T595"/>
<dbReference type="EMBL" id="AQHF01000028">
    <property type="protein sequence ID" value="MBE0347835.1"/>
    <property type="molecule type" value="Genomic_DNA"/>
</dbReference>
<proteinExistence type="predicted"/>
<sequence length="141" mass="15765">MALLNDFKILKGGGGGGAAYRREDILTSGVIAPKQFESLSVKMGQSITLTKLEVSAPCLIRIFGKKDFSDPNPFEFLAYPSYLSYEGAVWDTLGTVWGNNRYPTLINKDEFPNNKLYWHIANPSDDPIQITVDFGWLVLEE</sequence>
<accession>A0A8I0T595</accession>
<dbReference type="RefSeq" id="WP_147390438.1">
    <property type="nucleotide sequence ID" value="NZ_AQHF01000028.1"/>
</dbReference>
<protein>
    <submittedName>
        <fullName evidence="1">Uncharacterized protein</fullName>
    </submittedName>
</protein>
<reference evidence="1 2" key="1">
    <citation type="submission" date="2015-06" db="EMBL/GenBank/DDBJ databases">
        <title>Genome sequence of Pseudoalteromonas peptidolytica.</title>
        <authorList>
            <person name="Xie B.-B."/>
            <person name="Rong J.-C."/>
            <person name="Qin Q.-L."/>
            <person name="Zhang Y.-Z."/>
        </authorList>
    </citation>
    <scope>NUCLEOTIDE SEQUENCE [LARGE SCALE GENOMIC DNA]</scope>
    <source>
        <strain evidence="1 2">F12-50-A1</strain>
    </source>
</reference>
<evidence type="ECO:0000313" key="1">
    <source>
        <dbReference type="EMBL" id="MBE0347835.1"/>
    </source>
</evidence>
<name>A0A8I0T595_9GAMM</name>
<comment type="caution">
    <text evidence="1">The sequence shown here is derived from an EMBL/GenBank/DDBJ whole genome shotgun (WGS) entry which is preliminary data.</text>
</comment>
<organism evidence="1 2">
    <name type="scientific">Pseudoalteromonas peptidolytica F12-50-A1</name>
    <dbReference type="NCBI Taxonomy" id="1315280"/>
    <lineage>
        <taxon>Bacteria</taxon>
        <taxon>Pseudomonadati</taxon>
        <taxon>Pseudomonadota</taxon>
        <taxon>Gammaproteobacteria</taxon>
        <taxon>Alteromonadales</taxon>
        <taxon>Pseudoalteromonadaceae</taxon>
        <taxon>Pseudoalteromonas</taxon>
    </lineage>
</organism>